<dbReference type="AlphaFoldDB" id="Q4TIY6"/>
<dbReference type="OrthoDB" id="9908116at2759"/>
<reference evidence="2" key="2">
    <citation type="submission" date="2004-02" db="EMBL/GenBank/DDBJ databases">
        <authorList>
            <consortium name="Genoscope"/>
            <consortium name="Whitehead Institute Centre for Genome Research"/>
        </authorList>
    </citation>
    <scope>NUCLEOTIDE SEQUENCE</scope>
</reference>
<organism evidence="2">
    <name type="scientific">Tetraodon nigroviridis</name>
    <name type="common">Spotted green pufferfish</name>
    <name type="synonym">Chelonodon nigroviridis</name>
    <dbReference type="NCBI Taxonomy" id="99883"/>
    <lineage>
        <taxon>Eukaryota</taxon>
        <taxon>Metazoa</taxon>
        <taxon>Chordata</taxon>
        <taxon>Craniata</taxon>
        <taxon>Vertebrata</taxon>
        <taxon>Euteleostomi</taxon>
        <taxon>Actinopterygii</taxon>
        <taxon>Neopterygii</taxon>
        <taxon>Teleostei</taxon>
        <taxon>Neoteleostei</taxon>
        <taxon>Acanthomorphata</taxon>
        <taxon>Eupercaria</taxon>
        <taxon>Tetraodontiformes</taxon>
        <taxon>Tetradontoidea</taxon>
        <taxon>Tetraodontidae</taxon>
        <taxon>Tetraodon</taxon>
    </lineage>
</organism>
<name>Q4TIY6_TETNG</name>
<accession>Q4TIY6</accession>
<sequence>PKQGAARTEEKPRRMGLPRFPDVGPKVRRAKRIPTVLRAKKAEKARTPKSETQERNQAEAPESEWDPADRPPSTARPRPAGTSTTWSQTPPTRPRPCQLLQLRF</sequence>
<feature type="compositionally biased region" description="Basic residues" evidence="1">
    <location>
        <begin position="26"/>
        <end position="39"/>
    </location>
</feature>
<dbReference type="KEGG" id="tng:GSTEN00034934G001"/>
<feature type="non-terminal residue" evidence="2">
    <location>
        <position position="1"/>
    </location>
</feature>
<feature type="region of interest" description="Disordered" evidence="1">
    <location>
        <begin position="1"/>
        <end position="104"/>
    </location>
</feature>
<protein>
    <submittedName>
        <fullName evidence="2">(spotted green pufferfish) hypothetical protein</fullName>
    </submittedName>
</protein>
<evidence type="ECO:0000313" key="2">
    <source>
        <dbReference type="EMBL" id="CAF87146.1"/>
    </source>
</evidence>
<proteinExistence type="predicted"/>
<feature type="compositionally biased region" description="Polar residues" evidence="1">
    <location>
        <begin position="81"/>
        <end position="90"/>
    </location>
</feature>
<dbReference type="EMBL" id="CAAE01001347">
    <property type="protein sequence ID" value="CAF87146.1"/>
    <property type="molecule type" value="Genomic_DNA"/>
</dbReference>
<comment type="caution">
    <text evidence="2">The sequence shown here is derived from an EMBL/GenBank/DDBJ whole genome shotgun (WGS) entry which is preliminary data.</text>
</comment>
<gene>
    <name evidence="2" type="ORF">GSTENG00034934001</name>
</gene>
<reference evidence="2" key="1">
    <citation type="journal article" date="2004" name="Nature">
        <title>Genome duplication in the teleost fish Tetraodon nigroviridis reveals the early vertebrate proto-karyotype.</title>
        <authorList>
            <person name="Jaillon O."/>
            <person name="Aury J.-M."/>
            <person name="Brunet F."/>
            <person name="Petit J.-L."/>
            <person name="Stange-Thomann N."/>
            <person name="Mauceli E."/>
            <person name="Bouneau L."/>
            <person name="Fischer C."/>
            <person name="Ozouf-Costaz C."/>
            <person name="Bernot A."/>
            <person name="Nicaud S."/>
            <person name="Jaffe D."/>
            <person name="Fisher S."/>
            <person name="Lutfalla G."/>
            <person name="Dossat C."/>
            <person name="Segurens B."/>
            <person name="Dasilva C."/>
            <person name="Salanoubat M."/>
            <person name="Levy M."/>
            <person name="Boudet N."/>
            <person name="Castellano S."/>
            <person name="Anthouard V."/>
            <person name="Jubin C."/>
            <person name="Castelli V."/>
            <person name="Katinka M."/>
            <person name="Vacherie B."/>
            <person name="Biemont C."/>
            <person name="Skalli Z."/>
            <person name="Cattolico L."/>
            <person name="Poulain J."/>
            <person name="De Berardinis V."/>
            <person name="Cruaud C."/>
            <person name="Duprat S."/>
            <person name="Brottier P."/>
            <person name="Coutanceau J.-P."/>
            <person name="Gouzy J."/>
            <person name="Parra G."/>
            <person name="Lardier G."/>
            <person name="Chapple C."/>
            <person name="McKernan K.J."/>
            <person name="McEwan P."/>
            <person name="Bosak S."/>
            <person name="Kellis M."/>
            <person name="Volff J.-N."/>
            <person name="Guigo R."/>
            <person name="Zody M.C."/>
            <person name="Mesirov J."/>
            <person name="Lindblad-Toh K."/>
            <person name="Birren B."/>
            <person name="Nusbaum C."/>
            <person name="Kahn D."/>
            <person name="Robinson-Rechavi M."/>
            <person name="Laudet V."/>
            <person name="Schachter V."/>
            <person name="Quetier F."/>
            <person name="Saurin W."/>
            <person name="Scarpelli C."/>
            <person name="Wincker P."/>
            <person name="Lander E.S."/>
            <person name="Weissenbach J."/>
            <person name="Roest Crollius H."/>
        </authorList>
    </citation>
    <scope>NUCLEOTIDE SEQUENCE [LARGE SCALE GENOMIC DNA]</scope>
</reference>
<evidence type="ECO:0000256" key="1">
    <source>
        <dbReference type="SAM" id="MobiDB-lite"/>
    </source>
</evidence>
<feature type="compositionally biased region" description="Basic and acidic residues" evidence="1">
    <location>
        <begin position="40"/>
        <end position="57"/>
    </location>
</feature>